<feature type="transmembrane region" description="Helical" evidence="7">
    <location>
        <begin position="184"/>
        <end position="207"/>
    </location>
</feature>
<dbReference type="AlphaFoldDB" id="A0A194WAF9"/>
<sequence length="368" mass="40884">MTDSIIATGAVFSFLAALAVTLRFYCRLRVIHAKIGVDDWLMLGSLFLTLGLGIMLIAGGALHGLAEPTPEGWGKHDYFWVIDDAEIITEKVIFWVFNMVQDLSFGLAKLSVLFFYRRIFSTPIFKGLNTTLMVIVSILSVGFFFAYLFRCGTNFWALWAPLEDLIKYCYTSTPMFYALGISDVITDVFVLSLPFFWVSLLISVSCLHTQELDPYENADGIGHLTTMMFWSMIEMGIAIVAGCLPTIWPLISKVSLENMVRTVRSVLSLESLRESSGKSSKNRSGAGADKRDHSNENGGPYIQFPGHTSLQQKPEPGEVHQGQPLRGGQEVARWETPHSESLQMQDLGVRTVTEVSASGNLKHGDSYV</sequence>
<evidence type="ECO:0000256" key="6">
    <source>
        <dbReference type="SAM" id="MobiDB-lite"/>
    </source>
</evidence>
<proteinExistence type="inferred from homology"/>
<organism evidence="9 10">
    <name type="scientific">Cytospora mali</name>
    <name type="common">Apple Valsa canker fungus</name>
    <name type="synonym">Valsa mali</name>
    <dbReference type="NCBI Taxonomy" id="578113"/>
    <lineage>
        <taxon>Eukaryota</taxon>
        <taxon>Fungi</taxon>
        <taxon>Dikarya</taxon>
        <taxon>Ascomycota</taxon>
        <taxon>Pezizomycotina</taxon>
        <taxon>Sordariomycetes</taxon>
        <taxon>Sordariomycetidae</taxon>
        <taxon>Diaporthales</taxon>
        <taxon>Cytosporaceae</taxon>
        <taxon>Cytospora</taxon>
    </lineage>
</organism>
<evidence type="ECO:0000313" key="9">
    <source>
        <dbReference type="EMBL" id="KUI73105.1"/>
    </source>
</evidence>
<evidence type="ECO:0000256" key="3">
    <source>
        <dbReference type="ARBA" id="ARBA00022989"/>
    </source>
</evidence>
<evidence type="ECO:0000259" key="8">
    <source>
        <dbReference type="Pfam" id="PF20684"/>
    </source>
</evidence>
<evidence type="ECO:0000256" key="1">
    <source>
        <dbReference type="ARBA" id="ARBA00004141"/>
    </source>
</evidence>
<gene>
    <name evidence="9" type="ORF">VM1G_09143</name>
</gene>
<feature type="region of interest" description="Disordered" evidence="6">
    <location>
        <begin position="274"/>
        <end position="343"/>
    </location>
</feature>
<evidence type="ECO:0000313" key="10">
    <source>
        <dbReference type="Proteomes" id="UP000078559"/>
    </source>
</evidence>
<feature type="transmembrane region" description="Helical" evidence="7">
    <location>
        <begin position="92"/>
        <end position="116"/>
    </location>
</feature>
<accession>A0A194WAF9</accession>
<dbReference type="Proteomes" id="UP000078559">
    <property type="component" value="Chromosome 10"/>
</dbReference>
<dbReference type="InterPro" id="IPR049326">
    <property type="entry name" value="Rhodopsin_dom_fungi"/>
</dbReference>
<dbReference type="PANTHER" id="PTHR33048">
    <property type="entry name" value="PTH11-LIKE INTEGRAL MEMBRANE PROTEIN (AFU_ORTHOLOGUE AFUA_5G11245)"/>
    <property type="match status" value="1"/>
</dbReference>
<keyword evidence="3 7" id="KW-1133">Transmembrane helix</keyword>
<keyword evidence="2 7" id="KW-0812">Transmembrane</keyword>
<keyword evidence="10" id="KW-1185">Reference proteome</keyword>
<comment type="similarity">
    <text evidence="5">Belongs to the SAT4 family.</text>
</comment>
<feature type="transmembrane region" description="Helical" evidence="7">
    <location>
        <begin position="228"/>
        <end position="251"/>
    </location>
</feature>
<dbReference type="PANTHER" id="PTHR33048:SF157">
    <property type="entry name" value="INTEGRAL MEMBRANE PROTEIN"/>
    <property type="match status" value="1"/>
</dbReference>
<protein>
    <recommendedName>
        <fullName evidence="8">Rhodopsin domain-containing protein</fullName>
    </recommendedName>
</protein>
<dbReference type="EMBL" id="CM003107">
    <property type="protein sequence ID" value="KUI73105.1"/>
    <property type="molecule type" value="Genomic_DNA"/>
</dbReference>
<evidence type="ECO:0000256" key="5">
    <source>
        <dbReference type="ARBA" id="ARBA00038359"/>
    </source>
</evidence>
<dbReference type="OrthoDB" id="5393606at2759"/>
<reference evidence="9" key="1">
    <citation type="submission" date="2014-12" db="EMBL/GenBank/DDBJ databases">
        <title>Genome Sequence of Valsa Canker Pathogens Uncovers a Specific Adaption of Colonization on Woody Bark.</title>
        <authorList>
            <person name="Yin Z."/>
            <person name="Liu H."/>
            <person name="Gao X."/>
            <person name="Li Z."/>
            <person name="Song N."/>
            <person name="Ke X."/>
            <person name="Dai Q."/>
            <person name="Wu Y."/>
            <person name="Sun Y."/>
            <person name="Xu J.-R."/>
            <person name="Kang Z.K."/>
            <person name="Wang L."/>
            <person name="Huang L."/>
        </authorList>
    </citation>
    <scope>NUCLEOTIDE SEQUENCE [LARGE SCALE GENOMIC DNA]</scope>
    <source>
        <strain evidence="9">03-8</strain>
    </source>
</reference>
<feature type="transmembrane region" description="Helical" evidence="7">
    <location>
        <begin position="128"/>
        <end position="149"/>
    </location>
</feature>
<evidence type="ECO:0000256" key="2">
    <source>
        <dbReference type="ARBA" id="ARBA00022692"/>
    </source>
</evidence>
<comment type="subcellular location">
    <subcellularLocation>
        <location evidence="1">Membrane</location>
        <topology evidence="1">Multi-pass membrane protein</topology>
    </subcellularLocation>
</comment>
<evidence type="ECO:0000256" key="7">
    <source>
        <dbReference type="SAM" id="Phobius"/>
    </source>
</evidence>
<evidence type="ECO:0000256" key="4">
    <source>
        <dbReference type="ARBA" id="ARBA00023136"/>
    </source>
</evidence>
<name>A0A194WAF9_CYTMA</name>
<feature type="domain" description="Rhodopsin" evidence="8">
    <location>
        <begin position="22"/>
        <end position="198"/>
    </location>
</feature>
<feature type="transmembrane region" description="Helical" evidence="7">
    <location>
        <begin position="6"/>
        <end position="28"/>
    </location>
</feature>
<dbReference type="InterPro" id="IPR052337">
    <property type="entry name" value="SAT4-like"/>
</dbReference>
<dbReference type="GO" id="GO:0016020">
    <property type="term" value="C:membrane"/>
    <property type="evidence" value="ECO:0007669"/>
    <property type="project" value="UniProtKB-SubCell"/>
</dbReference>
<feature type="transmembrane region" description="Helical" evidence="7">
    <location>
        <begin position="40"/>
        <end position="62"/>
    </location>
</feature>
<keyword evidence="4 7" id="KW-0472">Membrane</keyword>
<dbReference type="Pfam" id="PF20684">
    <property type="entry name" value="Fung_rhodopsin"/>
    <property type="match status" value="1"/>
</dbReference>